<evidence type="ECO:0000256" key="2">
    <source>
        <dbReference type="ARBA" id="ARBA00022679"/>
    </source>
</evidence>
<dbReference type="PROSITE" id="PS50216">
    <property type="entry name" value="DHHC"/>
    <property type="match status" value="1"/>
</dbReference>
<feature type="domain" description="Palmitoyltransferase DHHC" evidence="8">
    <location>
        <begin position="122"/>
        <end position="262"/>
    </location>
</feature>
<organism evidence="9 10">
    <name type="scientific">Petromyzon marinus</name>
    <name type="common">Sea lamprey</name>
    <dbReference type="NCBI Taxonomy" id="7757"/>
    <lineage>
        <taxon>Eukaryota</taxon>
        <taxon>Metazoa</taxon>
        <taxon>Chordata</taxon>
        <taxon>Craniata</taxon>
        <taxon>Vertebrata</taxon>
        <taxon>Cyclostomata</taxon>
        <taxon>Hyperoartia</taxon>
        <taxon>Petromyzontiformes</taxon>
        <taxon>Petromyzontidae</taxon>
        <taxon>Petromyzon</taxon>
    </lineage>
</organism>
<evidence type="ECO:0000259" key="8">
    <source>
        <dbReference type="Pfam" id="PF01529"/>
    </source>
</evidence>
<feature type="transmembrane region" description="Helical" evidence="7">
    <location>
        <begin position="57"/>
        <end position="76"/>
    </location>
</feature>
<sequence>MSKRSWVGTMLGSAASPRARRLANTCASAYFVTSSSALALLTLLLTVPHNSSGPLRVALTAAGLYMWLNVVANYALCALRGAPAAPPASERGHHHQQHDQHDRRDHLLEITGDHDGGDEARPMCVPCGRPVPPRAHHCSVCNACILKRDHHCFFVGRCVGHSNQRNFIVLLFWTAWGNAFILANLLAYMSDVLPGPLLSRQGLRYLLPLATVQAATGDMDLAAYALTLAAHLSLGKCLGCAAMYAWHFTIAGEGQTSYEAIHEMRDYDCGLFVNLRQVFGNYWALNYLLPMPTAIPGDGRSWERLSKYDKGL</sequence>
<protein>
    <recommendedName>
        <fullName evidence="7">Palmitoyltransferase</fullName>
        <ecNumber evidence="7">2.3.1.225</ecNumber>
    </recommendedName>
</protein>
<evidence type="ECO:0000256" key="4">
    <source>
        <dbReference type="ARBA" id="ARBA00022989"/>
    </source>
</evidence>
<keyword evidence="5 7" id="KW-0472">Membrane</keyword>
<comment type="subcellular location">
    <subcellularLocation>
        <location evidence="1">Membrane</location>
        <topology evidence="1">Multi-pass membrane protein</topology>
    </subcellularLocation>
</comment>
<dbReference type="GO" id="GO:0019706">
    <property type="term" value="F:protein-cysteine S-palmitoyltransferase activity"/>
    <property type="evidence" value="ECO:0007669"/>
    <property type="project" value="UniProtKB-EC"/>
</dbReference>
<evidence type="ECO:0000313" key="10">
    <source>
        <dbReference type="RefSeq" id="XP_032819882.1"/>
    </source>
</evidence>
<dbReference type="PANTHER" id="PTHR12246">
    <property type="entry name" value="PALMITOYLTRANSFERASE ZDHHC16"/>
    <property type="match status" value="1"/>
</dbReference>
<dbReference type="Proteomes" id="UP001318040">
    <property type="component" value="Chromosome 31"/>
</dbReference>
<keyword evidence="2 7" id="KW-0808">Transferase</keyword>
<dbReference type="InterPro" id="IPR039859">
    <property type="entry name" value="PFA4/ZDH16/20/ERF2-like"/>
</dbReference>
<dbReference type="AlphaFoldDB" id="A0AAJ7TL48"/>
<feature type="transmembrane region" description="Helical" evidence="7">
    <location>
        <begin position="167"/>
        <end position="189"/>
    </location>
</feature>
<dbReference type="KEGG" id="pmrn:116947815"/>
<dbReference type="EC" id="2.3.1.225" evidence="7"/>
<dbReference type="InterPro" id="IPR001594">
    <property type="entry name" value="Palmitoyltrfase_DHHC"/>
</dbReference>
<reference evidence="10" key="1">
    <citation type="submission" date="2025-08" db="UniProtKB">
        <authorList>
            <consortium name="RefSeq"/>
        </authorList>
    </citation>
    <scope>IDENTIFICATION</scope>
    <source>
        <tissue evidence="10">Sperm</tissue>
    </source>
</reference>
<accession>A0AAJ7TL48</accession>
<keyword evidence="9" id="KW-1185">Reference proteome</keyword>
<dbReference type="GO" id="GO:0016020">
    <property type="term" value="C:membrane"/>
    <property type="evidence" value="ECO:0007669"/>
    <property type="project" value="UniProtKB-SubCell"/>
</dbReference>
<evidence type="ECO:0000256" key="6">
    <source>
        <dbReference type="ARBA" id="ARBA00023315"/>
    </source>
</evidence>
<keyword evidence="6 7" id="KW-0012">Acyltransferase</keyword>
<feature type="transmembrane region" description="Helical" evidence="7">
    <location>
        <begin position="21"/>
        <end position="45"/>
    </location>
</feature>
<comment type="catalytic activity">
    <reaction evidence="7">
        <text>L-cysteinyl-[protein] + hexadecanoyl-CoA = S-hexadecanoyl-L-cysteinyl-[protein] + CoA</text>
        <dbReference type="Rhea" id="RHEA:36683"/>
        <dbReference type="Rhea" id="RHEA-COMP:10131"/>
        <dbReference type="Rhea" id="RHEA-COMP:11032"/>
        <dbReference type="ChEBI" id="CHEBI:29950"/>
        <dbReference type="ChEBI" id="CHEBI:57287"/>
        <dbReference type="ChEBI" id="CHEBI:57379"/>
        <dbReference type="ChEBI" id="CHEBI:74151"/>
        <dbReference type="EC" id="2.3.1.225"/>
    </reaction>
</comment>
<evidence type="ECO:0000256" key="1">
    <source>
        <dbReference type="ARBA" id="ARBA00004141"/>
    </source>
</evidence>
<evidence type="ECO:0000256" key="3">
    <source>
        <dbReference type="ARBA" id="ARBA00022692"/>
    </source>
</evidence>
<gene>
    <name evidence="10" type="primary">LOC116947815</name>
</gene>
<dbReference type="RefSeq" id="XP_032819882.1">
    <property type="nucleotide sequence ID" value="XM_032963991.1"/>
</dbReference>
<evidence type="ECO:0000256" key="5">
    <source>
        <dbReference type="ARBA" id="ARBA00023136"/>
    </source>
</evidence>
<keyword evidence="4 7" id="KW-1133">Transmembrane helix</keyword>
<proteinExistence type="inferred from homology"/>
<evidence type="ECO:0000256" key="7">
    <source>
        <dbReference type="RuleBase" id="RU079119"/>
    </source>
</evidence>
<name>A0AAJ7TL48_PETMA</name>
<dbReference type="Pfam" id="PF01529">
    <property type="entry name" value="DHHC"/>
    <property type="match status" value="1"/>
</dbReference>
<evidence type="ECO:0000313" key="9">
    <source>
        <dbReference type="Proteomes" id="UP001318040"/>
    </source>
</evidence>
<comment type="domain">
    <text evidence="7">The DHHC domain is required for palmitoyltransferase activity.</text>
</comment>
<comment type="similarity">
    <text evidence="7">Belongs to the DHHC palmitoyltransferase family.</text>
</comment>
<keyword evidence="3 7" id="KW-0812">Transmembrane</keyword>